<dbReference type="InterPro" id="IPR026480">
    <property type="entry name" value="RMT2_dom"/>
</dbReference>
<keyword evidence="8 11" id="KW-0040">ANK repeat</keyword>
<comment type="function">
    <text evidence="1 10">S-adenosyl-L-methionine-dependent protein-arginine N-methyltransferase that methylates the delta-nitrogen atom of arginine residues to form N5-methylarginine (type IV) in target proteins. Monomethylates ribosomal protein L12.</text>
</comment>
<dbReference type="InterPro" id="IPR029063">
    <property type="entry name" value="SAM-dependent_MTases_sf"/>
</dbReference>
<proteinExistence type="inferred from homology"/>
<dbReference type="InterPro" id="IPR036770">
    <property type="entry name" value="Ankyrin_rpt-contain_sf"/>
</dbReference>
<comment type="subunit">
    <text evidence="2 10">Monomer.</text>
</comment>
<evidence type="ECO:0000256" key="3">
    <source>
        <dbReference type="ARBA" id="ARBA00022490"/>
    </source>
</evidence>
<evidence type="ECO:0000256" key="10">
    <source>
        <dbReference type="PIRNR" id="PIRNR038148"/>
    </source>
</evidence>
<dbReference type="Proteomes" id="UP001182556">
    <property type="component" value="Unassembled WGS sequence"/>
</dbReference>
<gene>
    <name evidence="13" type="ORF">DB88DRAFT_443296</name>
</gene>
<dbReference type="PROSITE" id="PS50088">
    <property type="entry name" value="ANK_REPEAT"/>
    <property type="match status" value="1"/>
</dbReference>
<organism evidence="13 14">
    <name type="scientific">Papiliotrema laurentii</name>
    <name type="common">Cryptococcus laurentii</name>
    <dbReference type="NCBI Taxonomy" id="5418"/>
    <lineage>
        <taxon>Eukaryota</taxon>
        <taxon>Fungi</taxon>
        <taxon>Dikarya</taxon>
        <taxon>Basidiomycota</taxon>
        <taxon>Agaricomycotina</taxon>
        <taxon>Tremellomycetes</taxon>
        <taxon>Tremellales</taxon>
        <taxon>Rhynchogastremaceae</taxon>
        <taxon>Papiliotrema</taxon>
    </lineage>
</organism>
<dbReference type="SUPFAM" id="SSF53335">
    <property type="entry name" value="S-adenosyl-L-methionine-dependent methyltransferases"/>
    <property type="match status" value="1"/>
</dbReference>
<dbReference type="EC" id="2.1.1.-" evidence="10"/>
<dbReference type="PIRSF" id="PIRSF038148">
    <property type="entry name" value="Arginine_N-mtfrase-2"/>
    <property type="match status" value="1"/>
</dbReference>
<protein>
    <recommendedName>
        <fullName evidence="10">Arginine N-methyltransferase 2</fullName>
        <ecNumber evidence="10">2.1.1.-</ecNumber>
    </recommendedName>
</protein>
<dbReference type="InterPro" id="IPR002110">
    <property type="entry name" value="Ankyrin_rpt"/>
</dbReference>
<evidence type="ECO:0000256" key="7">
    <source>
        <dbReference type="ARBA" id="ARBA00022737"/>
    </source>
</evidence>
<dbReference type="PANTHER" id="PTHR32379">
    <property type="entry name" value="GUANIDINOACETATE N-METHYLTRANSFERASE"/>
    <property type="match status" value="1"/>
</dbReference>
<keyword evidence="3 10" id="KW-0963">Cytoplasm</keyword>
<comment type="similarity">
    <text evidence="10">Belongs to the class I-like SAM-binding methyltransferase superfamily. RMT2 methyltransferase family.</text>
</comment>
<evidence type="ECO:0000256" key="1">
    <source>
        <dbReference type="ARBA" id="ARBA00002207"/>
    </source>
</evidence>
<evidence type="ECO:0000256" key="2">
    <source>
        <dbReference type="ARBA" id="ARBA00011245"/>
    </source>
</evidence>
<keyword evidence="14" id="KW-1185">Reference proteome</keyword>
<dbReference type="SUPFAM" id="SSF48403">
    <property type="entry name" value="Ankyrin repeat"/>
    <property type="match status" value="1"/>
</dbReference>
<comment type="subcellular location">
    <subcellularLocation>
        <location evidence="10">Cytoplasm</location>
    </subcellularLocation>
    <subcellularLocation>
        <location evidence="10">Nucleus</location>
    </subcellularLocation>
</comment>
<keyword evidence="6" id="KW-0949">S-adenosyl-L-methionine</keyword>
<keyword evidence="4 10" id="KW-0489">Methyltransferase</keyword>
<reference evidence="13" key="1">
    <citation type="submission" date="2023-02" db="EMBL/GenBank/DDBJ databases">
        <title>Identification and recombinant expression of a fungal hydrolase from Papiliotrema laurentii that hydrolyzes apple cutin and clears colloidal polyester polyurethane.</title>
        <authorList>
            <consortium name="DOE Joint Genome Institute"/>
            <person name="Roman V.A."/>
            <person name="Bojanowski C."/>
            <person name="Crable B.R."/>
            <person name="Wagner D.N."/>
            <person name="Hung C.S."/>
            <person name="Nadeau L.J."/>
            <person name="Schratz L."/>
            <person name="Haridas S."/>
            <person name="Pangilinan J."/>
            <person name="Lipzen A."/>
            <person name="Na H."/>
            <person name="Yan M."/>
            <person name="Ng V."/>
            <person name="Grigoriev I.V."/>
            <person name="Spatafora J.W."/>
            <person name="Barlow D."/>
            <person name="Biffinger J."/>
            <person name="Kelley-Loughnane N."/>
            <person name="Varaljay V.A."/>
            <person name="Crookes-Goodson W.J."/>
        </authorList>
    </citation>
    <scope>NUCLEOTIDE SEQUENCE</scope>
    <source>
        <strain evidence="13">5307AH</strain>
    </source>
</reference>
<keyword evidence="5 10" id="KW-0808">Transferase</keyword>
<dbReference type="Gene3D" id="1.25.40.20">
    <property type="entry name" value="Ankyrin repeat-containing domain"/>
    <property type="match status" value="1"/>
</dbReference>
<dbReference type="PANTHER" id="PTHR32379:SF1">
    <property type="entry name" value="GUANIDINOACETATE N-METHYLTRANSFERASE"/>
    <property type="match status" value="1"/>
</dbReference>
<dbReference type="GO" id="GO:0032259">
    <property type="term" value="P:methylation"/>
    <property type="evidence" value="ECO:0007669"/>
    <property type="project" value="UniProtKB-KW"/>
</dbReference>
<evidence type="ECO:0000256" key="9">
    <source>
        <dbReference type="ARBA" id="ARBA00023242"/>
    </source>
</evidence>
<feature type="repeat" description="ANK" evidence="11">
    <location>
        <begin position="43"/>
        <end position="75"/>
    </location>
</feature>
<keyword evidence="9 10" id="KW-0539">Nucleus</keyword>
<evidence type="ECO:0000256" key="4">
    <source>
        <dbReference type="ARBA" id="ARBA00022603"/>
    </source>
</evidence>
<evidence type="ECO:0000313" key="14">
    <source>
        <dbReference type="Proteomes" id="UP001182556"/>
    </source>
</evidence>
<dbReference type="AlphaFoldDB" id="A0AAD9CUT6"/>
<sequence>MEVDEGLHESARALLRASQLGTLDNIKELLKAGAPAWYQDEDLGWSCLHYAAERREPAIIKALLRGGAIWNAVDEWGRTAGEICISLGDQEGWELIRNEGIRTEMLHHALAAPSSPSSDSSDHIRLRADDKTSAGDNLTFLQSKLTWDTGDDGRERVLDADGNGVMMGWEEPLSESAQHAHVRTLFEAHPKAQLGTEGPSVLNVGYGLGIVDRLFQNTSPSPRRHVIIEAHPDVLQHMRERGVYDWPNVRILEGRWQDWLVGEKIGEVLEISDGGFDAIFVDTFAEGYEDLKAFFEVLPDILEPEEGRFSFWNGLGATNPTIYSVSCGLAELHLEDVGLNVDWTDVPISESLRSEVWKGVRRRYWDLPSYRLPVGRMLLH</sequence>
<keyword evidence="7" id="KW-0677">Repeat</keyword>
<evidence type="ECO:0000259" key="12">
    <source>
        <dbReference type="PROSITE" id="PS51559"/>
    </source>
</evidence>
<dbReference type="Gene3D" id="3.40.50.150">
    <property type="entry name" value="Vaccinia Virus protein VP39"/>
    <property type="match status" value="1"/>
</dbReference>
<dbReference type="FunFam" id="3.40.50.150:FF:000430">
    <property type="entry name" value="Arginine N-methyltransferase 2"/>
    <property type="match status" value="1"/>
</dbReference>
<evidence type="ECO:0000256" key="11">
    <source>
        <dbReference type="PROSITE-ProRule" id="PRU00023"/>
    </source>
</evidence>
<comment type="caution">
    <text evidence="13">The sequence shown here is derived from an EMBL/GenBank/DDBJ whole genome shotgun (WGS) entry which is preliminary data.</text>
</comment>
<dbReference type="GO" id="GO:0019702">
    <property type="term" value="F:protein arginine N5-methyltransferase activity"/>
    <property type="evidence" value="ECO:0007669"/>
    <property type="project" value="TreeGrafter"/>
</dbReference>
<dbReference type="Pfam" id="PF12796">
    <property type="entry name" value="Ank_2"/>
    <property type="match status" value="1"/>
</dbReference>
<feature type="domain" description="RMT2" evidence="12">
    <location>
        <begin position="131"/>
        <end position="380"/>
    </location>
</feature>
<accession>A0AAD9CUT6</accession>
<dbReference type="EMBL" id="JAODAN010000011">
    <property type="protein sequence ID" value="KAK1921249.1"/>
    <property type="molecule type" value="Genomic_DNA"/>
</dbReference>
<evidence type="ECO:0000313" key="13">
    <source>
        <dbReference type="EMBL" id="KAK1921249.1"/>
    </source>
</evidence>
<dbReference type="GO" id="GO:0005737">
    <property type="term" value="C:cytoplasm"/>
    <property type="evidence" value="ECO:0007669"/>
    <property type="project" value="UniProtKB-SubCell"/>
</dbReference>
<dbReference type="InterPro" id="IPR017408">
    <property type="entry name" value="Arginine_N-MeTrfase_2"/>
</dbReference>
<dbReference type="PROSITE" id="PS51559">
    <property type="entry name" value="SAM_RMT2"/>
    <property type="match status" value="1"/>
</dbReference>
<name>A0AAD9CUT6_PAPLA</name>
<evidence type="ECO:0000256" key="5">
    <source>
        <dbReference type="ARBA" id="ARBA00022679"/>
    </source>
</evidence>
<evidence type="ECO:0000256" key="8">
    <source>
        <dbReference type="ARBA" id="ARBA00023043"/>
    </source>
</evidence>
<dbReference type="GO" id="GO:0005634">
    <property type="term" value="C:nucleus"/>
    <property type="evidence" value="ECO:0007669"/>
    <property type="project" value="UniProtKB-SubCell"/>
</dbReference>
<evidence type="ECO:0000256" key="6">
    <source>
        <dbReference type="ARBA" id="ARBA00022691"/>
    </source>
</evidence>
<dbReference type="InterPro" id="IPR051038">
    <property type="entry name" value="RMT2/GAMT_Mtase"/>
</dbReference>